<keyword evidence="2" id="KW-1185">Reference proteome</keyword>
<organism evidence="1 2">
    <name type="scientific">Exocentrus adspersus</name>
    <dbReference type="NCBI Taxonomy" id="1586481"/>
    <lineage>
        <taxon>Eukaryota</taxon>
        <taxon>Metazoa</taxon>
        <taxon>Ecdysozoa</taxon>
        <taxon>Arthropoda</taxon>
        <taxon>Hexapoda</taxon>
        <taxon>Insecta</taxon>
        <taxon>Pterygota</taxon>
        <taxon>Neoptera</taxon>
        <taxon>Endopterygota</taxon>
        <taxon>Coleoptera</taxon>
        <taxon>Polyphaga</taxon>
        <taxon>Cucujiformia</taxon>
        <taxon>Chrysomeloidea</taxon>
        <taxon>Cerambycidae</taxon>
        <taxon>Lamiinae</taxon>
        <taxon>Acanthocinini</taxon>
        <taxon>Exocentrus</taxon>
    </lineage>
</organism>
<sequence length="105" mass="11920">PVICLDCSDKVKTIFEFKSACLYTEDFVTPFVNAEEGNQTDLKQIYLKQKGNRVLIDALRGRKLCRLCMSVVDDGFVYLDGRLCALQIPNVAQNTPSKQIYVRLI</sequence>
<evidence type="ECO:0000313" key="1">
    <source>
        <dbReference type="EMBL" id="KAJ8909883.1"/>
    </source>
</evidence>
<feature type="non-terminal residue" evidence="1">
    <location>
        <position position="1"/>
    </location>
</feature>
<reference evidence="1 2" key="1">
    <citation type="journal article" date="2023" name="Insect Mol. Biol.">
        <title>Genome sequencing provides insights into the evolution of gene families encoding plant cell wall-degrading enzymes in longhorned beetles.</title>
        <authorList>
            <person name="Shin N.R."/>
            <person name="Okamura Y."/>
            <person name="Kirsch R."/>
            <person name="Pauchet Y."/>
        </authorList>
    </citation>
    <scope>NUCLEOTIDE SEQUENCE [LARGE SCALE GENOMIC DNA]</scope>
    <source>
        <strain evidence="1">EAD_L_NR</strain>
    </source>
</reference>
<dbReference type="Proteomes" id="UP001159042">
    <property type="component" value="Unassembled WGS sequence"/>
</dbReference>
<protein>
    <recommendedName>
        <fullName evidence="3">ZAD domain-containing protein</fullName>
    </recommendedName>
</protein>
<proteinExistence type="predicted"/>
<evidence type="ECO:0008006" key="3">
    <source>
        <dbReference type="Google" id="ProtNLM"/>
    </source>
</evidence>
<comment type="caution">
    <text evidence="1">The sequence shown here is derived from an EMBL/GenBank/DDBJ whole genome shotgun (WGS) entry which is preliminary data.</text>
</comment>
<accession>A0AAV8V6S7</accession>
<gene>
    <name evidence="1" type="ORF">NQ315_013517</name>
</gene>
<dbReference type="EMBL" id="JANEYG010000393">
    <property type="protein sequence ID" value="KAJ8909883.1"/>
    <property type="molecule type" value="Genomic_DNA"/>
</dbReference>
<name>A0AAV8V6S7_9CUCU</name>
<dbReference type="AlphaFoldDB" id="A0AAV8V6S7"/>
<evidence type="ECO:0000313" key="2">
    <source>
        <dbReference type="Proteomes" id="UP001159042"/>
    </source>
</evidence>